<reference evidence="4 5" key="1">
    <citation type="submission" date="2019-10" db="EMBL/GenBank/DDBJ databases">
        <title>Evaluation of single-gene subtyping targets for Pseudomonas.</title>
        <authorList>
            <person name="Reichler S.J."/>
            <person name="Orsi R.H."/>
            <person name="Wiedmann M."/>
            <person name="Martin N.H."/>
            <person name="Murphy S.I."/>
        </authorList>
    </citation>
    <scope>NUCLEOTIDE SEQUENCE [LARGE SCALE GENOMIC DNA]</scope>
    <source>
        <strain evidence="3 5">FSL R10-3254</strain>
        <strain evidence="2 4">FSL R10-3257</strain>
    </source>
</reference>
<evidence type="ECO:0000313" key="4">
    <source>
        <dbReference type="Proteomes" id="UP000441404"/>
    </source>
</evidence>
<dbReference type="Proteomes" id="UP000489190">
    <property type="component" value="Unassembled WGS sequence"/>
</dbReference>
<keyword evidence="1" id="KW-0812">Transmembrane</keyword>
<comment type="caution">
    <text evidence="2">The sequence shown here is derived from an EMBL/GenBank/DDBJ whole genome shotgun (WGS) entry which is preliminary data.</text>
</comment>
<evidence type="ECO:0000313" key="5">
    <source>
        <dbReference type="Proteomes" id="UP000489190"/>
    </source>
</evidence>
<proteinExistence type="predicted"/>
<keyword evidence="1" id="KW-0472">Membrane</keyword>
<accession>A0A6A7Y9N0</accession>
<evidence type="ECO:0000256" key="1">
    <source>
        <dbReference type="SAM" id="Phobius"/>
    </source>
</evidence>
<dbReference type="Proteomes" id="UP000441404">
    <property type="component" value="Unassembled WGS sequence"/>
</dbReference>
<evidence type="ECO:0000313" key="2">
    <source>
        <dbReference type="EMBL" id="MQT48834.1"/>
    </source>
</evidence>
<sequence>MNAPAAGTRKKGFFSQQDYFAPLPIPTGEKPKDVMNAVWRKNDIFIDVGNFNIGSGVMVLWPMIVMCLSVAYFTGDIYDFMLGAYMTGVPILMLIYMLYRPTPLPIRFNRQRREVCVPRKDSEYWIVPWETVTAASAQSSSVSQAGRNTSGMLFIGFDNPDPHAEEDNKHFYWGFNCGGNEAAMSMWECMRSFMEIGPHALPQTNDFEGSRGSLKGRGIIWGTCCEYAKGIWLHLREGEFFKAAWLFIGIFIFGGPIVFMLQTWKLSPPPTFDHPDIIEWSKPLPPEQWAKRSPELELAIARREAELAAQAG</sequence>
<feature type="transmembrane region" description="Helical" evidence="1">
    <location>
        <begin position="51"/>
        <end position="74"/>
    </location>
</feature>
<dbReference type="RefSeq" id="WP_153330988.1">
    <property type="nucleotide sequence ID" value="NZ_WIWI01000157.1"/>
</dbReference>
<feature type="transmembrane region" description="Helical" evidence="1">
    <location>
        <begin position="243"/>
        <end position="264"/>
    </location>
</feature>
<organism evidence="2 4">
    <name type="scientific">Pseudomonas helleri</name>
    <dbReference type="NCBI Taxonomy" id="1608996"/>
    <lineage>
        <taxon>Bacteria</taxon>
        <taxon>Pseudomonadati</taxon>
        <taxon>Pseudomonadota</taxon>
        <taxon>Gammaproteobacteria</taxon>
        <taxon>Pseudomonadales</taxon>
        <taxon>Pseudomonadaceae</taxon>
        <taxon>Pseudomonas</taxon>
    </lineage>
</organism>
<evidence type="ECO:0000313" key="3">
    <source>
        <dbReference type="EMBL" id="MQT92800.1"/>
    </source>
</evidence>
<protein>
    <submittedName>
        <fullName evidence="2">Uncharacterized protein</fullName>
    </submittedName>
</protein>
<dbReference type="AlphaFoldDB" id="A0A6A7Y9N0"/>
<name>A0A6A7Y9N0_9PSED</name>
<dbReference type="EMBL" id="WIWI01000157">
    <property type="protein sequence ID" value="MQT92800.1"/>
    <property type="molecule type" value="Genomic_DNA"/>
</dbReference>
<dbReference type="EMBL" id="WIWJ01000039">
    <property type="protein sequence ID" value="MQT48834.1"/>
    <property type="molecule type" value="Genomic_DNA"/>
</dbReference>
<keyword evidence="1" id="KW-1133">Transmembrane helix</keyword>
<gene>
    <name evidence="3" type="ORF">GHO39_27350</name>
    <name evidence="2" type="ORF">GHO40_19205</name>
</gene>
<feature type="transmembrane region" description="Helical" evidence="1">
    <location>
        <begin position="80"/>
        <end position="99"/>
    </location>
</feature>